<dbReference type="PANTHER" id="PTHR12121">
    <property type="entry name" value="CARBON CATABOLITE REPRESSOR PROTEIN 4"/>
    <property type="match status" value="1"/>
</dbReference>
<dbReference type="GO" id="GO:0000175">
    <property type="term" value="F:3'-5'-RNA exonuclease activity"/>
    <property type="evidence" value="ECO:0007669"/>
    <property type="project" value="TreeGrafter"/>
</dbReference>
<dbReference type="PANTHER" id="PTHR12121:SF36">
    <property type="entry name" value="ENDONUCLEASE_EXONUCLEASE_PHOSPHATASE DOMAIN-CONTAINING PROTEIN"/>
    <property type="match status" value="1"/>
</dbReference>
<organism evidence="2">
    <name type="scientific">bioreactor metagenome</name>
    <dbReference type="NCBI Taxonomy" id="1076179"/>
    <lineage>
        <taxon>unclassified sequences</taxon>
        <taxon>metagenomes</taxon>
        <taxon>ecological metagenomes</taxon>
    </lineage>
</organism>
<name>A0A644W9D5_9ZZZZ</name>
<sequence length="304" mass="35106">MRYIILFFLLSLNNVFITYAQQINVATYNIRNDNRGDEKNGNGWKQRAPVVCQLIQFHDFDIFGSQEVVKGQLDDMLNTLPEYDYIGVGRDNGREKGEFSPVFYKRNKFNLLDFGTFWLSEKTDRPNKGWDAALPRICTWGKFEIKEGCRSFWLFNLHFDHVGVVARQESAKLVLDRILSMCNGEPVILMGDFNVDQFNEAYLLLNTSGVLKDVYDKAEINYALNGTFNSFDPNLVTDKRIDHIFVTDHFKVNRYGVLTDTYRARTDNQQIISSSNFPAEATLIQSQARMPSDHFPVLTTLVFK</sequence>
<dbReference type="InterPro" id="IPR036691">
    <property type="entry name" value="Endo/exonu/phosph_ase_sf"/>
</dbReference>
<dbReference type="InterPro" id="IPR005135">
    <property type="entry name" value="Endo/exonuclease/phosphatase"/>
</dbReference>
<protein>
    <recommendedName>
        <fullName evidence="1">Endonuclease/exonuclease/phosphatase domain-containing protein</fullName>
    </recommendedName>
</protein>
<dbReference type="SUPFAM" id="SSF56219">
    <property type="entry name" value="DNase I-like"/>
    <property type="match status" value="1"/>
</dbReference>
<evidence type="ECO:0000313" key="2">
    <source>
        <dbReference type="EMBL" id="MPM00445.1"/>
    </source>
</evidence>
<dbReference type="AlphaFoldDB" id="A0A644W9D5"/>
<dbReference type="CDD" id="cd09083">
    <property type="entry name" value="EEP-1"/>
    <property type="match status" value="1"/>
</dbReference>
<proteinExistence type="predicted"/>
<feature type="domain" description="Endonuclease/exonuclease/phosphatase" evidence="1">
    <location>
        <begin position="26"/>
        <end position="294"/>
    </location>
</feature>
<dbReference type="InterPro" id="IPR050410">
    <property type="entry name" value="CCR4/nocturin_mRNA_transcr"/>
</dbReference>
<reference evidence="2" key="1">
    <citation type="submission" date="2019-08" db="EMBL/GenBank/DDBJ databases">
        <authorList>
            <person name="Kucharzyk K."/>
            <person name="Murdoch R.W."/>
            <person name="Higgins S."/>
            <person name="Loffler F."/>
        </authorList>
    </citation>
    <scope>NUCLEOTIDE SEQUENCE</scope>
</reference>
<dbReference type="EMBL" id="VSSQ01000731">
    <property type="protein sequence ID" value="MPM00445.1"/>
    <property type="molecule type" value="Genomic_DNA"/>
</dbReference>
<gene>
    <name evidence="2" type="ORF">SDC9_46669</name>
</gene>
<comment type="caution">
    <text evidence="2">The sequence shown here is derived from an EMBL/GenBank/DDBJ whole genome shotgun (WGS) entry which is preliminary data.</text>
</comment>
<accession>A0A644W9D5</accession>
<evidence type="ECO:0000259" key="1">
    <source>
        <dbReference type="Pfam" id="PF03372"/>
    </source>
</evidence>
<dbReference type="Gene3D" id="3.60.10.10">
    <property type="entry name" value="Endonuclease/exonuclease/phosphatase"/>
    <property type="match status" value="1"/>
</dbReference>
<dbReference type="Pfam" id="PF03372">
    <property type="entry name" value="Exo_endo_phos"/>
    <property type="match status" value="1"/>
</dbReference>